<accession>A0A316AS69</accession>
<evidence type="ECO:0000313" key="1">
    <source>
        <dbReference type="EMBL" id="PWJ60543.1"/>
    </source>
</evidence>
<keyword evidence="2" id="KW-1185">Reference proteome</keyword>
<dbReference type="AlphaFoldDB" id="A0A316AS69"/>
<comment type="caution">
    <text evidence="1">The sequence shown here is derived from an EMBL/GenBank/DDBJ whole genome shotgun (WGS) entry which is preliminary data.</text>
</comment>
<name>A0A316AS69_9BACT</name>
<dbReference type="OrthoDB" id="938716at2"/>
<reference evidence="1 2" key="1">
    <citation type="submission" date="2018-03" db="EMBL/GenBank/DDBJ databases">
        <title>Genomic Encyclopedia of Archaeal and Bacterial Type Strains, Phase II (KMG-II): from individual species to whole genera.</title>
        <authorList>
            <person name="Goeker M."/>
        </authorList>
    </citation>
    <scope>NUCLEOTIDE SEQUENCE [LARGE SCALE GENOMIC DNA]</scope>
    <source>
        <strain evidence="1 2">DSM 100346</strain>
    </source>
</reference>
<protein>
    <submittedName>
        <fullName evidence="1">Uncharacterized protein</fullName>
    </submittedName>
</protein>
<dbReference type="Proteomes" id="UP000245880">
    <property type="component" value="Unassembled WGS sequence"/>
</dbReference>
<evidence type="ECO:0000313" key="2">
    <source>
        <dbReference type="Proteomes" id="UP000245880"/>
    </source>
</evidence>
<dbReference type="EMBL" id="QGDT01000001">
    <property type="protein sequence ID" value="PWJ60543.1"/>
    <property type="molecule type" value="Genomic_DNA"/>
</dbReference>
<sequence length="246" mass="27888">MIKTKFIFLFAIWLGIMPGLMAQPSEKLGTDTKRSQLWKPERGQYYFSHKLVFDFEQKMEGQKGTVEVYLDPKTGTLGFVKSSSFGGTAPEFDFILAFPNGTYVSCGVDEGGKKYRVKQLVEEVTPDTETAQQKKADFEAFCTPSGSNRLVYGWPSEEYVRAYPRSETTDQLWLATTPFKIAQLYGFELMEGTASLPISFDFIDLLGSNQLLTSYESKEVVIRLREMVAHPLTLQTTPYRELKLAD</sequence>
<dbReference type="RefSeq" id="WP_146202224.1">
    <property type="nucleotide sequence ID" value="NZ_QGDT01000001.1"/>
</dbReference>
<organism evidence="1 2">
    <name type="scientific">Dyadobacter jejuensis</name>
    <dbReference type="NCBI Taxonomy" id="1082580"/>
    <lineage>
        <taxon>Bacteria</taxon>
        <taxon>Pseudomonadati</taxon>
        <taxon>Bacteroidota</taxon>
        <taxon>Cytophagia</taxon>
        <taxon>Cytophagales</taxon>
        <taxon>Spirosomataceae</taxon>
        <taxon>Dyadobacter</taxon>
    </lineage>
</organism>
<proteinExistence type="predicted"/>
<gene>
    <name evidence="1" type="ORF">CLV98_101728</name>
</gene>